<organism evidence="1 3">
    <name type="scientific">Medicago truncatula</name>
    <name type="common">Barrel medic</name>
    <name type="synonym">Medicago tribuloides</name>
    <dbReference type="NCBI Taxonomy" id="3880"/>
    <lineage>
        <taxon>Eukaryota</taxon>
        <taxon>Viridiplantae</taxon>
        <taxon>Streptophyta</taxon>
        <taxon>Embryophyta</taxon>
        <taxon>Tracheophyta</taxon>
        <taxon>Spermatophyta</taxon>
        <taxon>Magnoliopsida</taxon>
        <taxon>eudicotyledons</taxon>
        <taxon>Gunneridae</taxon>
        <taxon>Pentapetalae</taxon>
        <taxon>rosids</taxon>
        <taxon>fabids</taxon>
        <taxon>Fabales</taxon>
        <taxon>Fabaceae</taxon>
        <taxon>Papilionoideae</taxon>
        <taxon>50 kb inversion clade</taxon>
        <taxon>NPAAA clade</taxon>
        <taxon>Hologalegina</taxon>
        <taxon>IRL clade</taxon>
        <taxon>Trifolieae</taxon>
        <taxon>Medicago</taxon>
    </lineage>
</organism>
<dbReference type="EnsemblPlants" id="KEH34716">
    <property type="protein sequence ID" value="KEH34716"/>
    <property type="gene ID" value="MTR_3g067920"/>
</dbReference>
<reference evidence="1 3" key="2">
    <citation type="journal article" date="2014" name="BMC Genomics">
        <title>An improved genome release (version Mt4.0) for the model legume Medicago truncatula.</title>
        <authorList>
            <person name="Tang H."/>
            <person name="Krishnakumar V."/>
            <person name="Bidwell S."/>
            <person name="Rosen B."/>
            <person name="Chan A."/>
            <person name="Zhou S."/>
            <person name="Gentzbittel L."/>
            <person name="Childs K.L."/>
            <person name="Yandell M."/>
            <person name="Gundlach H."/>
            <person name="Mayer K.F."/>
            <person name="Schwartz D.C."/>
            <person name="Town C.D."/>
        </authorList>
    </citation>
    <scope>GENOME REANNOTATION</scope>
    <source>
        <strain evidence="1">A17</strain>
        <strain evidence="2 3">cv. Jemalong A17</strain>
    </source>
</reference>
<evidence type="ECO:0000313" key="2">
    <source>
        <dbReference type="EnsemblPlants" id="KEH34716"/>
    </source>
</evidence>
<proteinExistence type="predicted"/>
<name>A0A072UZ44_MEDTR</name>
<dbReference type="AlphaFoldDB" id="A0A072UZ44"/>
<protein>
    <submittedName>
        <fullName evidence="1 2">Uncharacterized protein</fullName>
    </submittedName>
</protein>
<dbReference type="EMBL" id="CM001219">
    <property type="protein sequence ID" value="KEH34716.1"/>
    <property type="molecule type" value="Genomic_DNA"/>
</dbReference>
<keyword evidence="3" id="KW-1185">Reference proteome</keyword>
<gene>
    <name evidence="1" type="ordered locus">MTR_3g067920</name>
</gene>
<dbReference type="Proteomes" id="UP000002051">
    <property type="component" value="Chromosome 3"/>
</dbReference>
<dbReference type="HOGENOM" id="CLU_2926061_0_0_1"/>
<reference evidence="1 3" key="1">
    <citation type="journal article" date="2011" name="Nature">
        <title>The Medicago genome provides insight into the evolution of rhizobial symbioses.</title>
        <authorList>
            <person name="Young N.D."/>
            <person name="Debelle F."/>
            <person name="Oldroyd G.E."/>
            <person name="Geurts R."/>
            <person name="Cannon S.B."/>
            <person name="Udvardi M.K."/>
            <person name="Benedito V.A."/>
            <person name="Mayer K.F."/>
            <person name="Gouzy J."/>
            <person name="Schoof H."/>
            <person name="Van de Peer Y."/>
            <person name="Proost S."/>
            <person name="Cook D.R."/>
            <person name="Meyers B.C."/>
            <person name="Spannagl M."/>
            <person name="Cheung F."/>
            <person name="De Mita S."/>
            <person name="Krishnakumar V."/>
            <person name="Gundlach H."/>
            <person name="Zhou S."/>
            <person name="Mudge J."/>
            <person name="Bharti A.K."/>
            <person name="Murray J.D."/>
            <person name="Naoumkina M.A."/>
            <person name="Rosen B."/>
            <person name="Silverstein K.A."/>
            <person name="Tang H."/>
            <person name="Rombauts S."/>
            <person name="Zhao P.X."/>
            <person name="Zhou P."/>
            <person name="Barbe V."/>
            <person name="Bardou P."/>
            <person name="Bechner M."/>
            <person name="Bellec A."/>
            <person name="Berger A."/>
            <person name="Berges H."/>
            <person name="Bidwell S."/>
            <person name="Bisseling T."/>
            <person name="Choisne N."/>
            <person name="Couloux A."/>
            <person name="Denny R."/>
            <person name="Deshpande S."/>
            <person name="Dai X."/>
            <person name="Doyle J.J."/>
            <person name="Dudez A.M."/>
            <person name="Farmer A.D."/>
            <person name="Fouteau S."/>
            <person name="Franken C."/>
            <person name="Gibelin C."/>
            <person name="Gish J."/>
            <person name="Goldstein S."/>
            <person name="Gonzalez A.J."/>
            <person name="Green P.J."/>
            <person name="Hallab A."/>
            <person name="Hartog M."/>
            <person name="Hua A."/>
            <person name="Humphray S.J."/>
            <person name="Jeong D.H."/>
            <person name="Jing Y."/>
            <person name="Jocker A."/>
            <person name="Kenton S.M."/>
            <person name="Kim D.J."/>
            <person name="Klee K."/>
            <person name="Lai H."/>
            <person name="Lang C."/>
            <person name="Lin S."/>
            <person name="Macmil S.L."/>
            <person name="Magdelenat G."/>
            <person name="Matthews L."/>
            <person name="McCorrison J."/>
            <person name="Monaghan E.L."/>
            <person name="Mun J.H."/>
            <person name="Najar F.Z."/>
            <person name="Nicholson C."/>
            <person name="Noirot C."/>
            <person name="O'Bleness M."/>
            <person name="Paule C.R."/>
            <person name="Poulain J."/>
            <person name="Prion F."/>
            <person name="Qin B."/>
            <person name="Qu C."/>
            <person name="Retzel E.F."/>
            <person name="Riddle C."/>
            <person name="Sallet E."/>
            <person name="Samain S."/>
            <person name="Samson N."/>
            <person name="Sanders I."/>
            <person name="Saurat O."/>
            <person name="Scarpelli C."/>
            <person name="Schiex T."/>
            <person name="Segurens B."/>
            <person name="Severin A.J."/>
            <person name="Sherrier D.J."/>
            <person name="Shi R."/>
            <person name="Sims S."/>
            <person name="Singer S.R."/>
            <person name="Sinharoy S."/>
            <person name="Sterck L."/>
            <person name="Viollet A."/>
            <person name="Wang B.B."/>
            <person name="Wang K."/>
            <person name="Wang M."/>
            <person name="Wang X."/>
            <person name="Warfsmann J."/>
            <person name="Weissenbach J."/>
            <person name="White D.D."/>
            <person name="White J.D."/>
            <person name="Wiley G.B."/>
            <person name="Wincker P."/>
            <person name="Xing Y."/>
            <person name="Yang L."/>
            <person name="Yao Z."/>
            <person name="Ying F."/>
            <person name="Zhai J."/>
            <person name="Zhou L."/>
            <person name="Zuber A."/>
            <person name="Denarie J."/>
            <person name="Dixon R.A."/>
            <person name="May G.D."/>
            <person name="Schwartz D.C."/>
            <person name="Rogers J."/>
            <person name="Quetier F."/>
            <person name="Town C.D."/>
            <person name="Roe B.A."/>
        </authorList>
    </citation>
    <scope>NUCLEOTIDE SEQUENCE [LARGE SCALE GENOMIC DNA]</scope>
    <source>
        <strain evidence="1">A17</strain>
        <strain evidence="2 3">cv. Jemalong A17</strain>
    </source>
</reference>
<sequence>MCEDAQVKAHVRYFAFKRTIKVSCLDLGADIDEDMWKTIYFPLAIHDDGDVEYMFLLMVEK</sequence>
<reference evidence="2" key="3">
    <citation type="submission" date="2015-04" db="UniProtKB">
        <authorList>
            <consortium name="EnsemblPlants"/>
        </authorList>
    </citation>
    <scope>IDENTIFICATION</scope>
    <source>
        <strain evidence="2">cv. Jemalong A17</strain>
    </source>
</reference>
<evidence type="ECO:0000313" key="1">
    <source>
        <dbReference type="EMBL" id="KEH34716.1"/>
    </source>
</evidence>
<accession>A0A072UZ44</accession>
<evidence type="ECO:0000313" key="3">
    <source>
        <dbReference type="Proteomes" id="UP000002051"/>
    </source>
</evidence>